<dbReference type="Gene3D" id="3.30.420.10">
    <property type="entry name" value="Ribonuclease H-like superfamily/Ribonuclease H"/>
    <property type="match status" value="1"/>
</dbReference>
<dbReference type="InterPro" id="IPR001584">
    <property type="entry name" value="Integrase_cat-core"/>
</dbReference>
<feature type="domain" description="Integrase catalytic" evidence="1">
    <location>
        <begin position="48"/>
        <end position="151"/>
    </location>
</feature>
<dbReference type="EMBL" id="CACVKT020000588">
    <property type="protein sequence ID" value="CAC5361329.1"/>
    <property type="molecule type" value="Genomic_DNA"/>
</dbReference>
<dbReference type="FunFam" id="3.10.20.370:FF:000001">
    <property type="entry name" value="Retrovirus-related Pol polyprotein from transposon 17.6-like protein"/>
    <property type="match status" value="1"/>
</dbReference>
<dbReference type="SUPFAM" id="SSF53098">
    <property type="entry name" value="Ribonuclease H-like"/>
    <property type="match status" value="1"/>
</dbReference>
<dbReference type="PANTHER" id="PTHR34072:SF49">
    <property type="entry name" value="RIBONUCLEASE H"/>
    <property type="match status" value="1"/>
</dbReference>
<dbReference type="Pfam" id="PF17919">
    <property type="entry name" value="RT_RNaseH_2"/>
    <property type="match status" value="1"/>
</dbReference>
<dbReference type="AlphaFoldDB" id="A0A6J8A2N8"/>
<dbReference type="InterPro" id="IPR043502">
    <property type="entry name" value="DNA/RNA_pol_sf"/>
</dbReference>
<dbReference type="InterPro" id="IPR041577">
    <property type="entry name" value="RT_RNaseH_2"/>
</dbReference>
<dbReference type="GO" id="GO:0015074">
    <property type="term" value="P:DNA integration"/>
    <property type="evidence" value="ECO:0007669"/>
    <property type="project" value="InterPro"/>
</dbReference>
<dbReference type="InterPro" id="IPR012337">
    <property type="entry name" value="RNaseH-like_sf"/>
</dbReference>
<dbReference type="SUPFAM" id="SSF56672">
    <property type="entry name" value="DNA/RNA polymerases"/>
    <property type="match status" value="1"/>
</dbReference>
<dbReference type="PANTHER" id="PTHR34072">
    <property type="entry name" value="ENZYMATIC POLYPROTEIN-RELATED"/>
    <property type="match status" value="1"/>
</dbReference>
<evidence type="ECO:0000259" key="1">
    <source>
        <dbReference type="PROSITE" id="PS50994"/>
    </source>
</evidence>
<dbReference type="InterPro" id="IPR036397">
    <property type="entry name" value="RNaseH_sf"/>
</dbReference>
<gene>
    <name evidence="2" type="ORF">MCOR_3508</name>
</gene>
<dbReference type="Proteomes" id="UP000507470">
    <property type="component" value="Unassembled WGS sequence"/>
</dbReference>
<keyword evidence="3" id="KW-1185">Reference proteome</keyword>
<dbReference type="GO" id="GO:0003676">
    <property type="term" value="F:nucleic acid binding"/>
    <property type="evidence" value="ECO:0007669"/>
    <property type="project" value="InterPro"/>
</dbReference>
<evidence type="ECO:0000313" key="3">
    <source>
        <dbReference type="Proteomes" id="UP000507470"/>
    </source>
</evidence>
<evidence type="ECO:0000313" key="2">
    <source>
        <dbReference type="EMBL" id="CAC5361329.1"/>
    </source>
</evidence>
<name>A0A6J8A2N8_MYTCO</name>
<sequence>MTAPIVAYPADHGGYILDTDACDTGIGAVLSQIQEGQEKVIAYGSRTLNKAERNYCVTDKELLALRYFIEYYGPFFSKWAEVYPIPDQTAETCAQKILDEFIGRFGCPESLHSDQGGSFESEIFQQLCQMLEVKKTRTSAHCWQPQRKWPM</sequence>
<protein>
    <recommendedName>
        <fullName evidence="1">Integrase catalytic domain-containing protein</fullName>
    </recommendedName>
</protein>
<reference evidence="2 3" key="1">
    <citation type="submission" date="2020-06" db="EMBL/GenBank/DDBJ databases">
        <authorList>
            <person name="Li R."/>
            <person name="Bekaert M."/>
        </authorList>
    </citation>
    <scope>NUCLEOTIDE SEQUENCE [LARGE SCALE GENOMIC DNA]</scope>
    <source>
        <strain evidence="3">wild</strain>
    </source>
</reference>
<organism evidence="2 3">
    <name type="scientific">Mytilus coruscus</name>
    <name type="common">Sea mussel</name>
    <dbReference type="NCBI Taxonomy" id="42192"/>
    <lineage>
        <taxon>Eukaryota</taxon>
        <taxon>Metazoa</taxon>
        <taxon>Spiralia</taxon>
        <taxon>Lophotrochozoa</taxon>
        <taxon>Mollusca</taxon>
        <taxon>Bivalvia</taxon>
        <taxon>Autobranchia</taxon>
        <taxon>Pteriomorphia</taxon>
        <taxon>Mytilida</taxon>
        <taxon>Mytiloidea</taxon>
        <taxon>Mytilidae</taxon>
        <taxon>Mytilinae</taxon>
        <taxon>Mytilus</taxon>
    </lineage>
</organism>
<accession>A0A6J8A2N8</accession>
<proteinExistence type="predicted"/>
<dbReference type="PROSITE" id="PS50994">
    <property type="entry name" value="INTEGRASE"/>
    <property type="match status" value="1"/>
</dbReference>
<dbReference type="OrthoDB" id="116078at2759"/>